<evidence type="ECO:0000313" key="2">
    <source>
        <dbReference type="Proteomes" id="UP000187185"/>
    </source>
</evidence>
<keyword evidence="2" id="KW-1185">Reference proteome</keyword>
<dbReference type="RefSeq" id="WP_076688508.1">
    <property type="nucleotide sequence ID" value="NZ_CP018762.1"/>
</dbReference>
<name>A0A1P8U4L8_9MICO</name>
<dbReference type="AlphaFoldDB" id="A0A1P8U4L8"/>
<sequence length="66" mass="6929">MAVEDAVGADLVAVGREHAAEGCGVDLEELLDTRVVPSTPVEDDRQLTLRLAMLRGTATVRGGVLL</sequence>
<dbReference type="Proteomes" id="UP000187185">
    <property type="component" value="Chromosome"/>
</dbReference>
<dbReference type="STRING" id="36805.BOH66_01110"/>
<dbReference type="EMBL" id="CP018762">
    <property type="protein sequence ID" value="APZ33050.1"/>
    <property type="molecule type" value="Genomic_DNA"/>
</dbReference>
<proteinExistence type="predicted"/>
<accession>A0A1P8U4L8</accession>
<dbReference type="KEGG" id="maur:BOH66_01110"/>
<organism evidence="1 2">
    <name type="scientific">Microbacterium aurum</name>
    <dbReference type="NCBI Taxonomy" id="36805"/>
    <lineage>
        <taxon>Bacteria</taxon>
        <taxon>Bacillati</taxon>
        <taxon>Actinomycetota</taxon>
        <taxon>Actinomycetes</taxon>
        <taxon>Micrococcales</taxon>
        <taxon>Microbacteriaceae</taxon>
        <taxon>Microbacterium</taxon>
    </lineage>
</organism>
<gene>
    <name evidence="1" type="ORF">BOH66_01110</name>
</gene>
<protein>
    <submittedName>
        <fullName evidence="1">Uncharacterized protein</fullName>
    </submittedName>
</protein>
<reference evidence="1 2" key="1">
    <citation type="submission" date="2016-12" db="EMBL/GenBank/DDBJ databases">
        <title>Complete genome sequence of Microbacterium aurum KACC 15219.</title>
        <authorList>
            <person name="Jung Y."/>
            <person name="Shin J.-H."/>
            <person name="Lee Y.-J."/>
            <person name="Yi H."/>
            <person name="Bahn Y.-S."/>
            <person name="Kim J.F."/>
            <person name="Lee D.-W."/>
        </authorList>
    </citation>
    <scope>NUCLEOTIDE SEQUENCE [LARGE SCALE GENOMIC DNA]</scope>
    <source>
        <strain evidence="1 2">KACC 15219</strain>
    </source>
</reference>
<evidence type="ECO:0000313" key="1">
    <source>
        <dbReference type="EMBL" id="APZ33050.1"/>
    </source>
</evidence>